<dbReference type="Proteomes" id="UP001589738">
    <property type="component" value="Unassembled WGS sequence"/>
</dbReference>
<name>A0ABV6KMD8_9BACI</name>
<evidence type="ECO:0000313" key="5">
    <source>
        <dbReference type="Proteomes" id="UP001589738"/>
    </source>
</evidence>
<keyword evidence="3" id="KW-0472">Membrane</keyword>
<evidence type="ECO:0000256" key="2">
    <source>
        <dbReference type="ARBA" id="ARBA00023287"/>
    </source>
</evidence>
<evidence type="ECO:0000256" key="1">
    <source>
        <dbReference type="ARBA" id="ARBA00004241"/>
    </source>
</evidence>
<keyword evidence="5" id="KW-1185">Reference proteome</keyword>
<keyword evidence="3" id="KW-0812">Transmembrane</keyword>
<protein>
    <submittedName>
        <fullName evidence="4">Competence type IV pilus minor pilin ComGF</fullName>
    </submittedName>
</protein>
<reference evidence="4 5" key="1">
    <citation type="submission" date="2024-09" db="EMBL/GenBank/DDBJ databases">
        <authorList>
            <person name="Sun Q."/>
            <person name="Mori K."/>
        </authorList>
    </citation>
    <scope>NUCLEOTIDE SEQUENCE [LARGE SCALE GENOMIC DNA]</scope>
    <source>
        <strain evidence="4 5">CGMCC 1.9126</strain>
    </source>
</reference>
<sequence>MTVFNNHGFTLIEMLIAFSIYCMLASFLPYIFSIILNMNHVTNRTQQLEFELFISQLNTELQGCDYVEVKNGKLYLQSVGELVTYEKYGPYIRRLVRFQGHEIVLQNIKSVEFRQNQTSISISVIGNNNVLYEDQLFPFLQVVGGP</sequence>
<keyword evidence="3" id="KW-1133">Transmembrane helix</keyword>
<keyword evidence="2" id="KW-0178">Competence</keyword>
<proteinExistence type="predicted"/>
<comment type="caution">
    <text evidence="4">The sequence shown here is derived from an EMBL/GenBank/DDBJ whole genome shotgun (WGS) entry which is preliminary data.</text>
</comment>
<dbReference type="NCBIfam" id="TIGR02532">
    <property type="entry name" value="IV_pilin_GFxxxE"/>
    <property type="match status" value="1"/>
</dbReference>
<dbReference type="EMBL" id="JBHLUU010000015">
    <property type="protein sequence ID" value="MFC0474469.1"/>
    <property type="molecule type" value="Genomic_DNA"/>
</dbReference>
<gene>
    <name evidence="4" type="primary">comGF</name>
    <name evidence="4" type="ORF">ACFFHF_04045</name>
</gene>
<organism evidence="4 5">
    <name type="scientific">Robertmurraya beringensis</name>
    <dbReference type="NCBI Taxonomy" id="641660"/>
    <lineage>
        <taxon>Bacteria</taxon>
        <taxon>Bacillati</taxon>
        <taxon>Bacillota</taxon>
        <taxon>Bacilli</taxon>
        <taxon>Bacillales</taxon>
        <taxon>Bacillaceae</taxon>
        <taxon>Robertmurraya</taxon>
    </lineage>
</organism>
<dbReference type="RefSeq" id="WP_377057635.1">
    <property type="nucleotide sequence ID" value="NZ_JBHLUU010000015.1"/>
</dbReference>
<evidence type="ECO:0000256" key="3">
    <source>
        <dbReference type="SAM" id="Phobius"/>
    </source>
</evidence>
<dbReference type="NCBIfam" id="NF041002">
    <property type="entry name" value="pilin_ComGF"/>
    <property type="match status" value="1"/>
</dbReference>
<accession>A0ABV6KMD8</accession>
<dbReference type="Pfam" id="PF07963">
    <property type="entry name" value="N_methyl"/>
    <property type="match status" value="1"/>
</dbReference>
<evidence type="ECO:0000313" key="4">
    <source>
        <dbReference type="EMBL" id="MFC0474469.1"/>
    </source>
</evidence>
<feature type="transmembrane region" description="Helical" evidence="3">
    <location>
        <begin position="12"/>
        <end position="36"/>
    </location>
</feature>
<comment type="subcellular location">
    <subcellularLocation>
        <location evidence="1">Cell surface</location>
    </subcellularLocation>
</comment>
<dbReference type="InterPro" id="IPR012902">
    <property type="entry name" value="N_methyl_site"/>
</dbReference>
<dbReference type="Pfam" id="PF15980">
    <property type="entry name" value="ComGF"/>
    <property type="match status" value="1"/>
</dbReference>
<dbReference type="InterPro" id="IPR016977">
    <property type="entry name" value="ComGF"/>
</dbReference>